<dbReference type="PIR" id="S35303">
    <property type="entry name" value="S35303"/>
</dbReference>
<dbReference type="EMBL" id="L11933">
    <property type="protein sequence ID" value="AAA92736.1"/>
    <property type="molecule type" value="Genomic_RNA"/>
</dbReference>
<evidence type="ECO:0000256" key="9">
    <source>
        <dbReference type="ARBA" id="ARBA00023180"/>
    </source>
</evidence>
<evidence type="ECO:0000256" key="4">
    <source>
        <dbReference type="ARBA" id="ARBA00022633"/>
    </source>
</evidence>
<sequence>MPRLQQKWLNSRECPTLRREAAKGLFPTKDDPSACTGMSPSDKDIFILCCKLGIALLCLGLLGEVAVRAHRALTLDSFNRSSVQDYNLNNSENSTFLLGQRPQPTSSYKPHRFCPSKIKIRMLAKNYIFTNKTNPIGRLLITMLRNESLPFSTIFTQIQRLEMGIENRKRRSTAVKEQVQEQSATGLEVKEGKRSVFVKIGDRWWQPGTYRGPYIYRPTDAPLPYTGRYDLNFDRWVTVNGYKVLYRSLPFRERLARARPPWCVLTQKKKDDIKQQVHDYIYLGTEINFWGKFFDYTEEGAIAKILHNKKHTFAGKLGMDKLHFT</sequence>
<organism evidence="11">
    <name type="scientific">Mouse mammary tumor virus</name>
    <name type="common">MMTV</name>
    <dbReference type="NCBI Taxonomy" id="11757"/>
    <lineage>
        <taxon>Viruses</taxon>
        <taxon>Riboviria</taxon>
        <taxon>Pararnavirae</taxon>
        <taxon>Artverviricota</taxon>
        <taxon>Revtraviricetes</taxon>
        <taxon>Ortervirales</taxon>
        <taxon>Retroviridae</taxon>
        <taxon>Orthoretrovirinae</taxon>
        <taxon>Betaretrovirus</taxon>
        <taxon>Betaretrovirus murmamtum</taxon>
    </lineage>
</organism>
<evidence type="ECO:0000256" key="3">
    <source>
        <dbReference type="ARBA" id="ARBA00008888"/>
    </source>
</evidence>
<keyword evidence="5 10" id="KW-0812">Transmembrane</keyword>
<comment type="function">
    <text evidence="1">Superantigen.</text>
</comment>
<name>Q83403_MMTV</name>
<evidence type="ECO:0000313" key="11">
    <source>
        <dbReference type="EMBL" id="AAA92736.1"/>
    </source>
</evidence>
<reference evidence="11" key="1">
    <citation type="journal article" date="1993" name="EMBO J.">
        <title>Linkage of superantigen-like stimulation of syngeneic T cells in a mouse model of follicular center B cell lymphoma to transcription of endogenous mammary tumor virus.</title>
        <authorList>
            <person name="Tsiagbe V.K."/>
            <person name="Yoshimoto T."/>
            <person name="Asakawa J."/>
            <person name="Cho S.Y."/>
            <person name="Meruelo D."/>
            <person name="Thorbecke G.J."/>
        </authorList>
    </citation>
    <scope>NUCLEOTIDE SEQUENCE</scope>
    <source>
        <tissue evidence="11">Follicular center B cell lymphoma</tissue>
    </source>
</reference>
<keyword evidence="9" id="KW-0325">Glycoprotein</keyword>
<evidence type="ECO:0000256" key="7">
    <source>
        <dbReference type="ARBA" id="ARBA00022989"/>
    </source>
</evidence>
<proteinExistence type="inferred from homology"/>
<comment type="subcellular location">
    <subcellularLocation>
        <location evidence="2">Membrane</location>
        <topology evidence="2">Single-pass type II membrane protein</topology>
    </subcellularLocation>
</comment>
<dbReference type="Pfam" id="PF01054">
    <property type="entry name" value="MMTV_SAg"/>
    <property type="match status" value="1"/>
</dbReference>
<feature type="transmembrane region" description="Helical" evidence="10">
    <location>
        <begin position="45"/>
        <end position="67"/>
    </location>
</feature>
<evidence type="ECO:0000256" key="2">
    <source>
        <dbReference type="ARBA" id="ARBA00004606"/>
    </source>
</evidence>
<keyword evidence="7 10" id="KW-1133">Transmembrane helix</keyword>
<keyword evidence="4" id="KW-0766">Superantigen</keyword>
<evidence type="ECO:0000256" key="8">
    <source>
        <dbReference type="ARBA" id="ARBA00023136"/>
    </source>
</evidence>
<dbReference type="InterPro" id="IPR001213">
    <property type="entry name" value="MMTV_SAg"/>
</dbReference>
<evidence type="ECO:0000256" key="10">
    <source>
        <dbReference type="SAM" id="Phobius"/>
    </source>
</evidence>
<evidence type="ECO:0000256" key="1">
    <source>
        <dbReference type="ARBA" id="ARBA00002018"/>
    </source>
</evidence>
<keyword evidence="6" id="KW-0735">Signal-anchor</keyword>
<comment type="similarity">
    <text evidence="3">Belongs to the mouse mammary tumor virus PR73 superantigen family.</text>
</comment>
<keyword evidence="8 10" id="KW-0472">Membrane</keyword>
<evidence type="ECO:0000256" key="6">
    <source>
        <dbReference type="ARBA" id="ARBA00022968"/>
    </source>
</evidence>
<organismHost>
    <name type="scientific">Mus musculus</name>
    <name type="common">Mouse</name>
    <dbReference type="NCBI Taxonomy" id="10090"/>
</organismHost>
<dbReference type="GO" id="GO:0016020">
    <property type="term" value="C:membrane"/>
    <property type="evidence" value="ECO:0007669"/>
    <property type="project" value="UniProtKB-SubCell"/>
</dbReference>
<accession>Q83403</accession>
<protein>
    <submittedName>
        <fullName evidence="11">Superantigen</fullName>
    </submittedName>
</protein>
<evidence type="ECO:0000256" key="5">
    <source>
        <dbReference type="ARBA" id="ARBA00022692"/>
    </source>
</evidence>